<dbReference type="Proteomes" id="UP000183832">
    <property type="component" value="Unassembled WGS sequence"/>
</dbReference>
<reference evidence="1 2" key="1">
    <citation type="submission" date="2015-04" db="EMBL/GenBank/DDBJ databases">
        <authorList>
            <person name="Syromyatnikov M.Y."/>
            <person name="Popov V.N."/>
        </authorList>
    </citation>
    <scope>NUCLEOTIDE SEQUENCE [LARGE SCALE GENOMIC DNA]</scope>
</reference>
<keyword evidence="2" id="KW-1185">Reference proteome</keyword>
<sequence length="88" mass="10316">MWCIELLSHNRLIDKEVAFCVKQIILDINYNLYLFSRNHATYDFDHLLRDANLFMYLKLHSLIIGSVIAGFSNEIYTQKFIKGAESKS</sequence>
<accession>A0A1J1HU93</accession>
<proteinExistence type="predicted"/>
<evidence type="ECO:0000313" key="1">
    <source>
        <dbReference type="EMBL" id="CRK91571.1"/>
    </source>
</evidence>
<protein>
    <submittedName>
        <fullName evidence="1">CLUMA_CG005225, isoform A</fullName>
    </submittedName>
</protein>
<evidence type="ECO:0000313" key="2">
    <source>
        <dbReference type="Proteomes" id="UP000183832"/>
    </source>
</evidence>
<dbReference type="AlphaFoldDB" id="A0A1J1HU93"/>
<dbReference type="EMBL" id="CVRI01000021">
    <property type="protein sequence ID" value="CRK91571.1"/>
    <property type="molecule type" value="Genomic_DNA"/>
</dbReference>
<name>A0A1J1HU93_9DIPT</name>
<gene>
    <name evidence="1" type="ORF">CLUMA_CG005225</name>
</gene>
<organism evidence="1 2">
    <name type="scientific">Clunio marinus</name>
    <dbReference type="NCBI Taxonomy" id="568069"/>
    <lineage>
        <taxon>Eukaryota</taxon>
        <taxon>Metazoa</taxon>
        <taxon>Ecdysozoa</taxon>
        <taxon>Arthropoda</taxon>
        <taxon>Hexapoda</taxon>
        <taxon>Insecta</taxon>
        <taxon>Pterygota</taxon>
        <taxon>Neoptera</taxon>
        <taxon>Endopterygota</taxon>
        <taxon>Diptera</taxon>
        <taxon>Nematocera</taxon>
        <taxon>Chironomoidea</taxon>
        <taxon>Chironomidae</taxon>
        <taxon>Clunio</taxon>
    </lineage>
</organism>